<dbReference type="Pfam" id="PF07610">
    <property type="entry name" value="DUF1573"/>
    <property type="match status" value="1"/>
</dbReference>
<dbReference type="InterPro" id="IPR036249">
    <property type="entry name" value="Thioredoxin-like_sf"/>
</dbReference>
<evidence type="ECO:0000313" key="5">
    <source>
        <dbReference type="EMBL" id="QJE30918.1"/>
    </source>
</evidence>
<dbReference type="PROSITE" id="PS51257">
    <property type="entry name" value="PROKAR_LIPOPROTEIN"/>
    <property type="match status" value="1"/>
</dbReference>
<proteinExistence type="predicted"/>
<reference evidence="2" key="4">
    <citation type="submission" date="2023-01" db="EMBL/GenBank/DDBJ databases">
        <title>Human gut microbiome strain richness.</title>
        <authorList>
            <person name="Chen-Liaw A."/>
        </authorList>
    </citation>
    <scope>NUCLEOTIDE SEQUENCE</scope>
    <source>
        <strain evidence="2">D35st1_E5_D35t1_190705</strain>
    </source>
</reference>
<dbReference type="Proteomes" id="UP000501982">
    <property type="component" value="Chromosome"/>
</dbReference>
<dbReference type="EMBL" id="WKMW01000003">
    <property type="protein sequence ID" value="MRY83300.1"/>
    <property type="molecule type" value="Genomic_DNA"/>
</dbReference>
<accession>A0A174WK23</accession>
<dbReference type="InterPro" id="IPR013783">
    <property type="entry name" value="Ig-like_fold"/>
</dbReference>
<gene>
    <name evidence="1" type="ORF">ERS852560_02940</name>
    <name evidence="4" type="ORF">GKD54_05465</name>
    <name evidence="3" type="ORF">GKD58_03270</name>
    <name evidence="5" type="ORF">HHO38_22695</name>
    <name evidence="6" type="ORF">P2T59_10820</name>
    <name evidence="2" type="ORF">PN612_21925</name>
</gene>
<evidence type="ECO:0000313" key="7">
    <source>
        <dbReference type="Proteomes" id="UP000095332"/>
    </source>
</evidence>
<dbReference type="InterPro" id="IPR011467">
    <property type="entry name" value="DUF1573"/>
</dbReference>
<dbReference type="Proteomes" id="UP001221009">
    <property type="component" value="Chromosome"/>
</dbReference>
<dbReference type="SUPFAM" id="SSF52833">
    <property type="entry name" value="Thioredoxin-like"/>
    <property type="match status" value="1"/>
</dbReference>
<dbReference type="EMBL" id="CP120353">
    <property type="protein sequence ID" value="WET66457.1"/>
    <property type="molecule type" value="Genomic_DNA"/>
</dbReference>
<dbReference type="Gene3D" id="3.40.30.10">
    <property type="entry name" value="Glutaredoxin"/>
    <property type="match status" value="1"/>
</dbReference>
<organism evidence="1 7">
    <name type="scientific">Parabacteroides distasonis</name>
    <dbReference type="NCBI Taxonomy" id="823"/>
    <lineage>
        <taxon>Bacteria</taxon>
        <taxon>Pseudomonadati</taxon>
        <taxon>Bacteroidota</taxon>
        <taxon>Bacteroidia</taxon>
        <taxon>Bacteroidales</taxon>
        <taxon>Tannerellaceae</taxon>
        <taxon>Parabacteroides</taxon>
    </lineage>
</organism>
<evidence type="ECO:0000313" key="10">
    <source>
        <dbReference type="Proteomes" id="UP000501982"/>
    </source>
</evidence>
<dbReference type="EMBL" id="WKMX01000005">
    <property type="protein sequence ID" value="MRZ05676.1"/>
    <property type="molecule type" value="Genomic_DNA"/>
</dbReference>
<dbReference type="Proteomes" id="UP000471216">
    <property type="component" value="Unassembled WGS sequence"/>
</dbReference>
<reference evidence="5 10" key="3">
    <citation type="submission" date="2020-04" db="EMBL/GenBank/DDBJ databases">
        <title>Complete Genomes and Methylome analysis of CBBP consortium that reverse antibiotic-induced susceptibility to vancomycin-resistant Enterococcus faecium infection.</title>
        <authorList>
            <person name="Fomenkov A."/>
            <person name="Zhang Z."/>
            <person name="Pamer E."/>
            <person name="Roberts R.J."/>
        </authorList>
    </citation>
    <scope>NUCLEOTIDE SEQUENCE [LARGE SCALE GENOMIC DNA]</scope>
    <source>
        <strain evidence="10">CBBP</strain>
        <strain evidence="5">CBBP-1</strain>
    </source>
</reference>
<evidence type="ECO:0000313" key="2">
    <source>
        <dbReference type="EMBL" id="MDB9141151.1"/>
    </source>
</evidence>
<evidence type="ECO:0000313" key="8">
    <source>
        <dbReference type="Proteomes" id="UP000450599"/>
    </source>
</evidence>
<evidence type="ECO:0000313" key="6">
    <source>
        <dbReference type="EMBL" id="WET66457.1"/>
    </source>
</evidence>
<dbReference type="PANTHER" id="PTHR37833">
    <property type="entry name" value="LIPOPROTEIN-RELATED"/>
    <property type="match status" value="1"/>
</dbReference>
<dbReference type="Proteomes" id="UP001211522">
    <property type="component" value="Unassembled WGS sequence"/>
</dbReference>
<dbReference type="EMBL" id="CP051672">
    <property type="protein sequence ID" value="QJE30918.1"/>
    <property type="molecule type" value="Genomic_DNA"/>
</dbReference>
<evidence type="ECO:0000313" key="1">
    <source>
        <dbReference type="EMBL" id="CUQ44460.1"/>
    </source>
</evidence>
<name>A0A174WK23_PARDI</name>
<dbReference type="AlphaFoldDB" id="A0A174WK23"/>
<dbReference type="PANTHER" id="PTHR37833:SF1">
    <property type="entry name" value="SIGNAL PEPTIDE PROTEIN"/>
    <property type="match status" value="1"/>
</dbReference>
<reference evidence="8 9" key="2">
    <citation type="journal article" date="2019" name="Nat. Med.">
        <title>A library of human gut bacterial isolates paired with longitudinal multiomics data enables mechanistic microbiome research.</title>
        <authorList>
            <person name="Poyet M."/>
            <person name="Groussin M."/>
            <person name="Gibbons S.M."/>
            <person name="Avila-Pacheco J."/>
            <person name="Jiang X."/>
            <person name="Kearney S.M."/>
            <person name="Perrotta A.R."/>
            <person name="Berdy B."/>
            <person name="Zhao S."/>
            <person name="Lieberman T.D."/>
            <person name="Swanson P.K."/>
            <person name="Smith M."/>
            <person name="Roesemann S."/>
            <person name="Alexander J.E."/>
            <person name="Rich S.A."/>
            <person name="Livny J."/>
            <person name="Vlamakis H."/>
            <person name="Clish C."/>
            <person name="Bullock K."/>
            <person name="Deik A."/>
            <person name="Scott J."/>
            <person name="Pierce K.A."/>
            <person name="Xavier R.J."/>
            <person name="Alm E.J."/>
        </authorList>
    </citation>
    <scope>NUCLEOTIDE SEQUENCE [LARGE SCALE GENOMIC DNA]</scope>
    <source>
        <strain evidence="4 9">BIOML-A10</strain>
        <strain evidence="3 8">BIOML-A11</strain>
    </source>
</reference>
<dbReference type="Proteomes" id="UP000450599">
    <property type="component" value="Unassembled WGS sequence"/>
</dbReference>
<evidence type="ECO:0000313" key="4">
    <source>
        <dbReference type="EMBL" id="MRZ05676.1"/>
    </source>
</evidence>
<protein>
    <submittedName>
        <fullName evidence="2">DUF1573 domain-containing protein</fullName>
    </submittedName>
    <submittedName>
        <fullName evidence="1">Protein of uncharacterized function (DUF1573)</fullName>
    </submittedName>
</protein>
<dbReference type="RefSeq" id="WP_034531973.1">
    <property type="nucleotide sequence ID" value="NZ_CAJSZN010000006.1"/>
</dbReference>
<dbReference type="Proteomes" id="UP000095332">
    <property type="component" value="Unassembled WGS sequence"/>
</dbReference>
<evidence type="ECO:0000313" key="9">
    <source>
        <dbReference type="Proteomes" id="UP000471216"/>
    </source>
</evidence>
<sequence>MKRNTWLMLLTFIMFLSCGRQKGDNELLPIVKEWYGKEVKFPDHPVFTLYGKDTVDYSIPQSPYKVLVYVDSSGCVDCKLQLQKWQELIKYTNSISDGEIPFLFFFFPKDYKELCQFFKRDLFDLPVCIDFDGELNKLNDFPPFPQFHTLLLDKDNKVLVIGNPVHSTEIRSLYFKQLSETYDTANEKDDKLITTSEVSPIKADLGTLKVGDSKKQLFEVKNTGDKPLVIIATSSTCGCASVEYPKQPIPPGGIATVEVTMNPKDVGFFNEIIQLKCNTEYPAKLRIRGRAE</sequence>
<dbReference type="EMBL" id="CZBM01000013">
    <property type="protein sequence ID" value="CUQ44460.1"/>
    <property type="molecule type" value="Genomic_DNA"/>
</dbReference>
<dbReference type="Gene3D" id="2.60.40.10">
    <property type="entry name" value="Immunoglobulins"/>
    <property type="match status" value="1"/>
</dbReference>
<evidence type="ECO:0000313" key="3">
    <source>
        <dbReference type="EMBL" id="MRY83300.1"/>
    </source>
</evidence>
<dbReference type="EMBL" id="JAQMPX010000154">
    <property type="protein sequence ID" value="MDB9141151.1"/>
    <property type="molecule type" value="Genomic_DNA"/>
</dbReference>
<reference evidence="6" key="5">
    <citation type="submission" date="2023-03" db="EMBL/GenBank/DDBJ databases">
        <title>Parabacteroides distasonis, a bacteria resistant against UC.</title>
        <authorList>
            <person name="Dai W."/>
        </authorList>
    </citation>
    <scope>NUCLEOTIDE SEQUENCE</scope>
    <source>
        <strain evidence="6">F1-28</strain>
    </source>
</reference>
<reference evidence="1 7" key="1">
    <citation type="submission" date="2015-09" db="EMBL/GenBank/DDBJ databases">
        <authorList>
            <consortium name="Pathogen Informatics"/>
        </authorList>
    </citation>
    <scope>NUCLEOTIDE SEQUENCE [LARGE SCALE GENOMIC DNA]</scope>
    <source>
        <strain evidence="1 7">2789STDY5834948</strain>
    </source>
</reference>